<dbReference type="InterPro" id="IPR000873">
    <property type="entry name" value="AMP-dep_synth/lig_dom"/>
</dbReference>
<dbReference type="RefSeq" id="WP_196397943.1">
    <property type="nucleotide sequence ID" value="NZ_JADNYM010000024.1"/>
</dbReference>
<evidence type="ECO:0000256" key="1">
    <source>
        <dbReference type="ARBA" id="ARBA00022598"/>
    </source>
</evidence>
<dbReference type="Pfam" id="PF13193">
    <property type="entry name" value="AMP-binding_C"/>
    <property type="match status" value="1"/>
</dbReference>
<dbReference type="Gene3D" id="3.40.50.12780">
    <property type="entry name" value="N-terminal domain of ligase-like"/>
    <property type="match status" value="1"/>
</dbReference>
<reference evidence="5 6" key="1">
    <citation type="submission" date="2020-11" db="EMBL/GenBank/DDBJ databases">
        <title>Arthrobacter antarcticus sp. nov., isolated from Antarctic Soil.</title>
        <authorList>
            <person name="Li J."/>
        </authorList>
    </citation>
    <scope>NUCLEOTIDE SEQUENCE [LARGE SCALE GENOMIC DNA]</scope>
    <source>
        <strain evidence="5 6">Z1-20</strain>
    </source>
</reference>
<dbReference type="InterPro" id="IPR042099">
    <property type="entry name" value="ANL_N_sf"/>
</dbReference>
<comment type="caution">
    <text evidence="5">The sequence shown here is derived from an EMBL/GenBank/DDBJ whole genome shotgun (WGS) entry which is preliminary data.</text>
</comment>
<feature type="domain" description="AMP-binding enzyme C-terminal" evidence="4">
    <location>
        <begin position="452"/>
        <end position="530"/>
    </location>
</feature>
<accession>A0A931CRS1</accession>
<dbReference type="PROSITE" id="PS00455">
    <property type="entry name" value="AMP_BINDING"/>
    <property type="match status" value="1"/>
</dbReference>
<feature type="region of interest" description="Disordered" evidence="2">
    <location>
        <begin position="541"/>
        <end position="571"/>
    </location>
</feature>
<dbReference type="PANTHER" id="PTHR43352">
    <property type="entry name" value="ACETYL-COA SYNTHETASE"/>
    <property type="match status" value="1"/>
</dbReference>
<protein>
    <submittedName>
        <fullName evidence="5">AMP-binding protein</fullName>
    </submittedName>
</protein>
<dbReference type="PANTHER" id="PTHR43352:SF1">
    <property type="entry name" value="ANTHRANILATE--COA LIGASE"/>
    <property type="match status" value="1"/>
</dbReference>
<keyword evidence="1" id="KW-0436">Ligase</keyword>
<evidence type="ECO:0000259" key="4">
    <source>
        <dbReference type="Pfam" id="PF13193"/>
    </source>
</evidence>
<evidence type="ECO:0000256" key="2">
    <source>
        <dbReference type="SAM" id="MobiDB-lite"/>
    </source>
</evidence>
<keyword evidence="6" id="KW-1185">Reference proteome</keyword>
<sequence length="571" mass="60812">MTLTASAHVDTFTRDHLPPASTWPTLEFTLPELQYPVKLNAAAVLIDDAVAEYGADRPALHTPDGPTWTYGELQLRANQVAQVLTEDFGVVPGNRVLLRGPNNPWIVAAWLGVLKAGAVVVTTMPMLRSTEVATLIRLTRPVVAVSDHRFMDEMIIAANDSGNTVAVVAYGGAGDGDLTARCAAKSGNFATVETAADDVALLGPTSGTTGVPKVTMHFHRDILANADTFARYILRPTADDVFAGSPPLAFTFGLGGLVVFPLRFGASALLTERAGPVELAEHAAAAGATILFTAPTAYRAILKEGRPELLRRLRIAVSAGEHLPKETWEAVRDATGVRLVNGIGATEMLHVFVSAAGDDIRPGATGTAVPGYRATILDEDGVELGPNEVGRLAIIGPTGCRYLDDERQGNYVSNGWNITGDTFLRDEDGYFFYQARSDNMIVSSGYNIGAPEVEAAIDQHPDVTENAVIACPDVERGSVVCAFIVLRDGVAGDAAKRREIQDFVKATIAPYKYPRDIRFVAELPRNPSGKLQHFRLRESLTADPAAETTTVPATAKSTTTDQLAAAAAAQD</sequence>
<dbReference type="GO" id="GO:0016878">
    <property type="term" value="F:acid-thiol ligase activity"/>
    <property type="evidence" value="ECO:0007669"/>
    <property type="project" value="TreeGrafter"/>
</dbReference>
<feature type="domain" description="AMP-dependent synthetase/ligase" evidence="3">
    <location>
        <begin position="48"/>
        <end position="398"/>
    </location>
</feature>
<name>A0A931CRS1_9MICC</name>
<dbReference type="GO" id="GO:0044550">
    <property type="term" value="P:secondary metabolite biosynthetic process"/>
    <property type="evidence" value="ECO:0007669"/>
    <property type="project" value="TreeGrafter"/>
</dbReference>
<dbReference type="InterPro" id="IPR045851">
    <property type="entry name" value="AMP-bd_C_sf"/>
</dbReference>
<organism evidence="5 6">
    <name type="scientific">Arthrobacter terrae</name>
    <dbReference type="NCBI Taxonomy" id="2935737"/>
    <lineage>
        <taxon>Bacteria</taxon>
        <taxon>Bacillati</taxon>
        <taxon>Actinomycetota</taxon>
        <taxon>Actinomycetes</taxon>
        <taxon>Micrococcales</taxon>
        <taxon>Micrococcaceae</taxon>
        <taxon>Arthrobacter</taxon>
    </lineage>
</organism>
<dbReference type="Gene3D" id="3.30.300.30">
    <property type="match status" value="1"/>
</dbReference>
<evidence type="ECO:0000313" key="5">
    <source>
        <dbReference type="EMBL" id="MBG0741006.1"/>
    </source>
</evidence>
<dbReference type="AlphaFoldDB" id="A0A931CRS1"/>
<gene>
    <name evidence="5" type="ORF">IV500_16665</name>
</gene>
<dbReference type="Pfam" id="PF00501">
    <property type="entry name" value="AMP-binding"/>
    <property type="match status" value="1"/>
</dbReference>
<dbReference type="EMBL" id="JADNYM010000024">
    <property type="protein sequence ID" value="MBG0741006.1"/>
    <property type="molecule type" value="Genomic_DNA"/>
</dbReference>
<dbReference type="InterPro" id="IPR020845">
    <property type="entry name" value="AMP-binding_CS"/>
</dbReference>
<dbReference type="InterPro" id="IPR025110">
    <property type="entry name" value="AMP-bd_C"/>
</dbReference>
<evidence type="ECO:0000313" key="6">
    <source>
        <dbReference type="Proteomes" id="UP000655366"/>
    </source>
</evidence>
<evidence type="ECO:0000259" key="3">
    <source>
        <dbReference type="Pfam" id="PF00501"/>
    </source>
</evidence>
<dbReference type="Proteomes" id="UP000655366">
    <property type="component" value="Unassembled WGS sequence"/>
</dbReference>
<dbReference type="SUPFAM" id="SSF56801">
    <property type="entry name" value="Acetyl-CoA synthetase-like"/>
    <property type="match status" value="1"/>
</dbReference>
<proteinExistence type="predicted"/>